<organism evidence="1 3">
    <name type="scientific">Flavobacterium tructae</name>
    <dbReference type="NCBI Taxonomy" id="1114873"/>
    <lineage>
        <taxon>Bacteria</taxon>
        <taxon>Pseudomonadati</taxon>
        <taxon>Bacteroidota</taxon>
        <taxon>Flavobacteriia</taxon>
        <taxon>Flavobacteriales</taxon>
        <taxon>Flavobacteriaceae</taxon>
        <taxon>Flavobacterium</taxon>
    </lineage>
</organism>
<dbReference type="EMBL" id="MUHG01000018">
    <property type="protein sequence ID" value="OXB19424.1"/>
    <property type="molecule type" value="Genomic_DNA"/>
</dbReference>
<dbReference type="Proteomes" id="UP000198319">
    <property type="component" value="Unassembled WGS sequence"/>
</dbReference>
<reference evidence="1" key="1">
    <citation type="submission" date="2016-09" db="EMBL/GenBank/DDBJ databases">
        <authorList>
            <person name="Capua I."/>
            <person name="De Benedictis P."/>
            <person name="Joannis T."/>
            <person name="Lombin L.H."/>
            <person name="Cattoli G."/>
        </authorList>
    </citation>
    <scope>NUCLEOTIDE SEQUENCE [LARGE SCALE GENOMIC DNA]</scope>
    <source>
        <strain evidence="1">MSU</strain>
    </source>
</reference>
<dbReference type="Proteomes" id="UP000180252">
    <property type="component" value="Unassembled WGS sequence"/>
</dbReference>
<proteinExistence type="predicted"/>
<protein>
    <submittedName>
        <fullName evidence="1">Uncharacterized protein</fullName>
    </submittedName>
</protein>
<sequence length="107" mass="12704">MDSNVKKEVENHILKASGLGEKSVGYKAIQQLFSMEELDLMFKYELLLDIRRGCIHLGLNIQLSRDKIYIDEDVVKNYYEKVMGLQYPEQKPELTYYDRIKLNRKEQ</sequence>
<comment type="caution">
    <text evidence="1">The sequence shown here is derived from an EMBL/GenBank/DDBJ whole genome shotgun (WGS) entry which is preliminary data.</text>
</comment>
<accession>A0A1S1J3T6</accession>
<keyword evidence="4" id="KW-1185">Reference proteome</keyword>
<name>A0A1S1J3T6_9FLAO</name>
<dbReference type="RefSeq" id="WP_070907695.1">
    <property type="nucleotide sequence ID" value="NZ_MIKE01000024.1"/>
</dbReference>
<evidence type="ECO:0000313" key="3">
    <source>
        <dbReference type="Proteomes" id="UP000180252"/>
    </source>
</evidence>
<dbReference type="AlphaFoldDB" id="A0A1S1J3T6"/>
<evidence type="ECO:0000313" key="2">
    <source>
        <dbReference type="EMBL" id="OXB19424.1"/>
    </source>
</evidence>
<dbReference type="OrthoDB" id="1374988at2"/>
<evidence type="ECO:0000313" key="4">
    <source>
        <dbReference type="Proteomes" id="UP000198319"/>
    </source>
</evidence>
<dbReference type="EMBL" id="MIKE01000024">
    <property type="protein sequence ID" value="OHT44440.1"/>
    <property type="molecule type" value="Genomic_DNA"/>
</dbReference>
<gene>
    <name evidence="2" type="ORF">B0A71_12855</name>
    <name evidence="1" type="ORF">BHE19_12020</name>
</gene>
<reference evidence="2 4" key="3">
    <citation type="submission" date="2016-11" db="EMBL/GenBank/DDBJ databases">
        <title>Whole genomes of Flavobacteriaceae.</title>
        <authorList>
            <person name="Stine C."/>
            <person name="Li C."/>
            <person name="Tadesse D."/>
        </authorList>
    </citation>
    <scope>NUCLEOTIDE SEQUENCE [LARGE SCALE GENOMIC DNA]</scope>
    <source>
        <strain evidence="2 4">ATCC BAA-2541</strain>
    </source>
</reference>
<evidence type="ECO:0000313" key="1">
    <source>
        <dbReference type="EMBL" id="OHT44440.1"/>
    </source>
</evidence>
<reference evidence="3" key="2">
    <citation type="submission" date="2016-09" db="EMBL/GenBank/DDBJ databases">
        <authorList>
            <person name="Chen S."/>
            <person name="Walker E."/>
        </authorList>
    </citation>
    <scope>NUCLEOTIDE SEQUENCE [LARGE SCALE GENOMIC DNA]</scope>
    <source>
        <strain evidence="3">MSU</strain>
    </source>
</reference>